<dbReference type="PANTHER" id="PTHR45947:SF3">
    <property type="entry name" value="SULFOQUINOVOSYL TRANSFERASE SQD2"/>
    <property type="match status" value="1"/>
</dbReference>
<evidence type="ECO:0000256" key="2">
    <source>
        <dbReference type="ARBA" id="ARBA00022679"/>
    </source>
</evidence>
<dbReference type="GO" id="GO:0016757">
    <property type="term" value="F:glycosyltransferase activity"/>
    <property type="evidence" value="ECO:0007669"/>
    <property type="project" value="UniProtKB-KW"/>
</dbReference>
<dbReference type="SUPFAM" id="SSF53756">
    <property type="entry name" value="UDP-Glycosyltransferase/glycogen phosphorylase"/>
    <property type="match status" value="1"/>
</dbReference>
<comment type="caution">
    <text evidence="4">The sequence shown here is derived from an EMBL/GenBank/DDBJ whole genome shotgun (WGS) entry which is preliminary data.</text>
</comment>
<protein>
    <submittedName>
        <fullName evidence="4">Glycosyltransferase</fullName>
        <ecNumber evidence="4">2.4.-.-</ecNumber>
    </submittedName>
</protein>
<feature type="domain" description="Glycosyltransferase subfamily 4-like N-terminal" evidence="3">
    <location>
        <begin position="15"/>
        <end position="175"/>
    </location>
</feature>
<dbReference type="EMBL" id="JBHLXH010000002">
    <property type="protein sequence ID" value="MFC0223818.1"/>
    <property type="molecule type" value="Genomic_DNA"/>
</dbReference>
<gene>
    <name evidence="4" type="ORF">ACFFJG_15125</name>
</gene>
<dbReference type="InterPro" id="IPR028098">
    <property type="entry name" value="Glyco_trans_4-like_N"/>
</dbReference>
<dbReference type="EC" id="2.4.-.-" evidence="4"/>
<organism evidence="4 5">
    <name type="scientific">Nocardioides zeicaulis</name>
    <dbReference type="NCBI Taxonomy" id="1776857"/>
    <lineage>
        <taxon>Bacteria</taxon>
        <taxon>Bacillati</taxon>
        <taxon>Actinomycetota</taxon>
        <taxon>Actinomycetes</taxon>
        <taxon>Propionibacteriales</taxon>
        <taxon>Nocardioidaceae</taxon>
        <taxon>Nocardioides</taxon>
    </lineage>
</organism>
<dbReference type="PANTHER" id="PTHR45947">
    <property type="entry name" value="SULFOQUINOVOSYL TRANSFERASE SQD2"/>
    <property type="match status" value="1"/>
</dbReference>
<keyword evidence="2 4" id="KW-0808">Transferase</keyword>
<evidence type="ECO:0000313" key="5">
    <source>
        <dbReference type="Proteomes" id="UP001589698"/>
    </source>
</evidence>
<evidence type="ECO:0000313" key="4">
    <source>
        <dbReference type="EMBL" id="MFC0223818.1"/>
    </source>
</evidence>
<keyword evidence="5" id="KW-1185">Reference proteome</keyword>
<dbReference type="RefSeq" id="WP_378519614.1">
    <property type="nucleotide sequence ID" value="NZ_CBCSDI010000062.1"/>
</dbReference>
<dbReference type="Pfam" id="PF13579">
    <property type="entry name" value="Glyco_trans_4_4"/>
    <property type="match status" value="1"/>
</dbReference>
<keyword evidence="1 4" id="KW-0328">Glycosyltransferase</keyword>
<accession>A0ABV6E4A0</accession>
<sequence length="386" mass="40696">MRIAQLANFVGPSSGGMKTAVRALGAGYVRAGAERVLVVPGPCDARTAGEHGLVVQLRAPRVGGGYRLLVEPWRVLEVLDEFAPTSVEVSDKSTLLPVTSWGRRRGIPTLLFSHERLDAMLGLRTGLRVGIGAPVEALNRTLVRRFDGIVVTSDFARREFHDLAAAAGTPVHQVALGVDLETFRPAPVAPGSALAGARDGARDGTLRLVHVGRLSREKSPQLSVATAVELHRRGHRVNLDVYGDGPQRAELEQTAAGTGAVTFHGHVADRHGLARLVAHADVALSTCPGETFGLAVLEALACGTPVVTADVGGARELVDAASGAWGRPDPRSLADAVLAVAARPLAQRRRAARQRAEQFGWDRAVAAMLAVHREMGEVGLASPVRA</sequence>
<reference evidence="4 5" key="1">
    <citation type="submission" date="2024-09" db="EMBL/GenBank/DDBJ databases">
        <authorList>
            <person name="Sun Q."/>
            <person name="Mori K."/>
        </authorList>
    </citation>
    <scope>NUCLEOTIDE SEQUENCE [LARGE SCALE GENOMIC DNA]</scope>
    <source>
        <strain evidence="4 5">CCM 8654</strain>
    </source>
</reference>
<evidence type="ECO:0000256" key="1">
    <source>
        <dbReference type="ARBA" id="ARBA00022676"/>
    </source>
</evidence>
<dbReference type="Pfam" id="PF13692">
    <property type="entry name" value="Glyco_trans_1_4"/>
    <property type="match status" value="1"/>
</dbReference>
<evidence type="ECO:0000259" key="3">
    <source>
        <dbReference type="Pfam" id="PF13579"/>
    </source>
</evidence>
<proteinExistence type="predicted"/>
<dbReference type="Proteomes" id="UP001589698">
    <property type="component" value="Unassembled WGS sequence"/>
</dbReference>
<name>A0ABV6E4A0_9ACTN</name>
<dbReference type="InterPro" id="IPR050194">
    <property type="entry name" value="Glycosyltransferase_grp1"/>
</dbReference>
<dbReference type="Gene3D" id="3.40.50.2000">
    <property type="entry name" value="Glycogen Phosphorylase B"/>
    <property type="match status" value="2"/>
</dbReference>